<accession>A0ABM6Z3S9</accession>
<dbReference type="EMBL" id="CP032514">
    <property type="protein sequence ID" value="AYD89693.1"/>
    <property type="molecule type" value="Genomic_DNA"/>
</dbReference>
<gene>
    <name evidence="1" type="ORF">D5R93_05855</name>
</gene>
<proteinExistence type="predicted"/>
<dbReference type="InterPro" id="IPR025518">
    <property type="entry name" value="DUF4406"/>
</dbReference>
<reference evidence="1 2" key="1">
    <citation type="submission" date="2018-09" db="EMBL/GenBank/DDBJ databases">
        <authorList>
            <person name="Li J."/>
        </authorList>
    </citation>
    <scope>NUCLEOTIDE SEQUENCE [LARGE SCALE GENOMIC DNA]</scope>
    <source>
        <strain evidence="1 2">2129</strain>
    </source>
</reference>
<organism evidence="1 2">
    <name type="scientific">Actinomyces lilanjuaniae</name>
    <dbReference type="NCBI Taxonomy" id="2321394"/>
    <lineage>
        <taxon>Bacteria</taxon>
        <taxon>Bacillati</taxon>
        <taxon>Actinomycetota</taxon>
        <taxon>Actinomycetes</taxon>
        <taxon>Actinomycetales</taxon>
        <taxon>Actinomycetaceae</taxon>
        <taxon>Actinomyces</taxon>
    </lineage>
</organism>
<dbReference type="SUPFAM" id="SSF52309">
    <property type="entry name" value="N-(deoxy)ribosyltransferase-like"/>
    <property type="match status" value="1"/>
</dbReference>
<protein>
    <submittedName>
        <fullName evidence="1">DUF4406 domain-containing protein</fullName>
    </submittedName>
</protein>
<dbReference type="Proteomes" id="UP000273001">
    <property type="component" value="Chromosome"/>
</dbReference>
<dbReference type="Pfam" id="PF14359">
    <property type="entry name" value="DUF4406"/>
    <property type="match status" value="1"/>
</dbReference>
<evidence type="ECO:0000313" key="2">
    <source>
        <dbReference type="Proteomes" id="UP000273001"/>
    </source>
</evidence>
<dbReference type="RefSeq" id="WP_120204330.1">
    <property type="nucleotide sequence ID" value="NZ_CP032514.1"/>
</dbReference>
<name>A0ABM6Z3S9_9ACTO</name>
<keyword evidence="2" id="KW-1185">Reference proteome</keyword>
<dbReference type="Gene3D" id="3.40.50.10400">
    <property type="entry name" value="Hypothetical protein PA1492"/>
    <property type="match status" value="1"/>
</dbReference>
<sequence length="101" mass="10917">MRLYVAGPVTGVEDDQAAFASAAARLRAAGYDVCDPAGLARPDGRAQDSEWVAWMRTTTRMLTICDGVALLPGWERSRGAVVEADWARAVGLPVRGLEEWL</sequence>
<evidence type="ECO:0000313" key="1">
    <source>
        <dbReference type="EMBL" id="AYD89693.1"/>
    </source>
</evidence>